<dbReference type="InterPro" id="IPR017926">
    <property type="entry name" value="GATASE"/>
</dbReference>
<dbReference type="Pfam" id="PF06418">
    <property type="entry name" value="CTP_synth_N"/>
    <property type="match status" value="1"/>
</dbReference>
<comment type="caution">
    <text evidence="14">The sequence shown here is derived from an EMBL/GenBank/DDBJ whole genome shotgun (WGS) entry which is preliminary data.</text>
</comment>
<feature type="domain" description="CTP synthase N-terminal" evidence="13">
    <location>
        <begin position="4"/>
        <end position="267"/>
    </location>
</feature>
<evidence type="ECO:0000259" key="12">
    <source>
        <dbReference type="Pfam" id="PF00117"/>
    </source>
</evidence>
<dbReference type="PANTHER" id="PTHR11550">
    <property type="entry name" value="CTP SYNTHASE"/>
    <property type="match status" value="1"/>
</dbReference>
<feature type="active site" description="Nucleophile; for glutamine hydrolysis" evidence="11">
    <location>
        <position position="382"/>
    </location>
</feature>
<dbReference type="EMBL" id="QVIG01000001">
    <property type="protein sequence ID" value="RGD61961.1"/>
    <property type="molecule type" value="Genomic_DNA"/>
</dbReference>
<evidence type="ECO:0000256" key="10">
    <source>
        <dbReference type="ARBA" id="ARBA00047781"/>
    </source>
</evidence>
<keyword evidence="9 11" id="KW-0665">Pyrimidine biosynthesis</keyword>
<name>A0A373A1M6_9ACTN</name>
<reference evidence="14 15" key="1">
    <citation type="submission" date="2018-08" db="EMBL/GenBank/DDBJ databases">
        <title>Diversity &amp; Physiological Properties of Lignin-Decomposing Actinobacteria from Soil.</title>
        <authorList>
            <person name="Roh S.G."/>
            <person name="Kim S.B."/>
        </authorList>
    </citation>
    <scope>NUCLEOTIDE SEQUENCE [LARGE SCALE GENOMIC DNA]</scope>
    <source>
        <strain evidence="14 15">MMS17-GH009</strain>
    </source>
</reference>
<feature type="binding site" evidence="11">
    <location>
        <position position="406"/>
    </location>
    <ligand>
        <name>L-glutamine</name>
        <dbReference type="ChEBI" id="CHEBI:58359"/>
    </ligand>
</feature>
<protein>
    <recommendedName>
        <fullName evidence="11">CTP synthase</fullName>
        <ecNumber evidence="11">6.3.4.2</ecNumber>
    </recommendedName>
    <alternativeName>
        <fullName evidence="11">Cytidine 5'-triphosphate synthase</fullName>
    </alternativeName>
    <alternativeName>
        <fullName evidence="11">Cytidine triphosphate synthetase</fullName>
        <shortName evidence="11">CTP synthetase</shortName>
        <shortName evidence="11">CTPS</shortName>
    </alternativeName>
    <alternativeName>
        <fullName evidence="11">UTP--ammonia ligase</fullName>
    </alternativeName>
</protein>
<dbReference type="Gene3D" id="3.40.50.880">
    <property type="match status" value="1"/>
</dbReference>
<feature type="binding site" evidence="11">
    <location>
        <position position="72"/>
    </location>
    <ligand>
        <name>Mg(2+)</name>
        <dbReference type="ChEBI" id="CHEBI:18420"/>
    </ligand>
</feature>
<feature type="binding site" evidence="11">
    <location>
        <begin position="188"/>
        <end position="193"/>
    </location>
    <ligand>
        <name>CTP</name>
        <dbReference type="ChEBI" id="CHEBI:37563"/>
        <note>allosteric inhibitor</note>
    </ligand>
</feature>
<evidence type="ECO:0000256" key="2">
    <source>
        <dbReference type="ARBA" id="ARBA00007533"/>
    </source>
</evidence>
<comment type="similarity">
    <text evidence="2 11">Belongs to the CTP synthase family.</text>
</comment>
<dbReference type="HAMAP" id="MF_01227">
    <property type="entry name" value="PyrG"/>
    <property type="match status" value="1"/>
</dbReference>
<keyword evidence="5 11" id="KW-0547">Nucleotide-binding</keyword>
<feature type="binding site" evidence="11">
    <location>
        <position position="72"/>
    </location>
    <ligand>
        <name>ATP</name>
        <dbReference type="ChEBI" id="CHEBI:30616"/>
    </ligand>
</feature>
<dbReference type="FunFam" id="3.40.50.300:FF:000009">
    <property type="entry name" value="CTP synthase"/>
    <property type="match status" value="1"/>
</dbReference>
<dbReference type="GO" id="GO:0042802">
    <property type="term" value="F:identical protein binding"/>
    <property type="evidence" value="ECO:0007669"/>
    <property type="project" value="TreeGrafter"/>
</dbReference>
<dbReference type="GO" id="GO:0046872">
    <property type="term" value="F:metal ion binding"/>
    <property type="evidence" value="ECO:0007669"/>
    <property type="project" value="UniProtKB-KW"/>
</dbReference>
<feature type="binding site" evidence="11">
    <location>
        <position position="14"/>
    </location>
    <ligand>
        <name>CTP</name>
        <dbReference type="ChEBI" id="CHEBI:37563"/>
        <note>allosteric inhibitor</note>
    </ligand>
</feature>
<comment type="catalytic activity">
    <reaction evidence="10 11">
        <text>UTP + L-glutamine + ATP + H2O = CTP + L-glutamate + ADP + phosphate + 2 H(+)</text>
        <dbReference type="Rhea" id="RHEA:26426"/>
        <dbReference type="ChEBI" id="CHEBI:15377"/>
        <dbReference type="ChEBI" id="CHEBI:15378"/>
        <dbReference type="ChEBI" id="CHEBI:29985"/>
        <dbReference type="ChEBI" id="CHEBI:30616"/>
        <dbReference type="ChEBI" id="CHEBI:37563"/>
        <dbReference type="ChEBI" id="CHEBI:43474"/>
        <dbReference type="ChEBI" id="CHEBI:46398"/>
        <dbReference type="ChEBI" id="CHEBI:58359"/>
        <dbReference type="ChEBI" id="CHEBI:456216"/>
        <dbReference type="EC" id="6.3.4.2"/>
    </reaction>
</comment>
<feature type="binding site" evidence="11">
    <location>
        <position position="355"/>
    </location>
    <ligand>
        <name>L-glutamine</name>
        <dbReference type="ChEBI" id="CHEBI:58359"/>
    </ligand>
</feature>
<dbReference type="GO" id="GO:0044210">
    <property type="term" value="P:'de novo' CTP biosynthetic process"/>
    <property type="evidence" value="ECO:0007669"/>
    <property type="project" value="UniProtKB-UniRule"/>
</dbReference>
<dbReference type="InterPro" id="IPR017456">
    <property type="entry name" value="CTP_synthase_N"/>
</dbReference>
<dbReference type="InterPro" id="IPR029062">
    <property type="entry name" value="Class_I_gatase-like"/>
</dbReference>
<dbReference type="InterPro" id="IPR033828">
    <property type="entry name" value="GATase1_CTP_Synthase"/>
</dbReference>
<evidence type="ECO:0000256" key="5">
    <source>
        <dbReference type="ARBA" id="ARBA00022741"/>
    </source>
</evidence>
<dbReference type="GO" id="GO:0097268">
    <property type="term" value="C:cytoophidium"/>
    <property type="evidence" value="ECO:0007669"/>
    <property type="project" value="UniProtKB-ARBA"/>
</dbReference>
<feature type="binding site" evidence="11">
    <location>
        <position position="242"/>
    </location>
    <ligand>
        <name>ATP</name>
        <dbReference type="ChEBI" id="CHEBI:30616"/>
    </ligand>
</feature>
<feature type="active site" evidence="11">
    <location>
        <position position="515"/>
    </location>
</feature>
<dbReference type="InterPro" id="IPR004468">
    <property type="entry name" value="CTP_synthase"/>
</dbReference>
<dbReference type="InterPro" id="IPR027417">
    <property type="entry name" value="P-loop_NTPase"/>
</dbReference>
<dbReference type="GO" id="GO:0005524">
    <property type="term" value="F:ATP binding"/>
    <property type="evidence" value="ECO:0007669"/>
    <property type="project" value="UniProtKB-KW"/>
</dbReference>
<comment type="catalytic activity">
    <reaction evidence="11">
        <text>L-glutamine + H2O = L-glutamate + NH4(+)</text>
        <dbReference type="Rhea" id="RHEA:15889"/>
        <dbReference type="ChEBI" id="CHEBI:15377"/>
        <dbReference type="ChEBI" id="CHEBI:28938"/>
        <dbReference type="ChEBI" id="CHEBI:29985"/>
        <dbReference type="ChEBI" id="CHEBI:58359"/>
    </reaction>
</comment>
<dbReference type="Proteomes" id="UP000263377">
    <property type="component" value="Unassembled WGS sequence"/>
</dbReference>
<evidence type="ECO:0000256" key="1">
    <source>
        <dbReference type="ARBA" id="ARBA00005171"/>
    </source>
</evidence>
<dbReference type="GO" id="GO:0004359">
    <property type="term" value="F:glutaminase activity"/>
    <property type="evidence" value="ECO:0007669"/>
    <property type="project" value="RHEA"/>
</dbReference>
<comment type="caution">
    <text evidence="11">Lacks conserved residue(s) required for the propagation of feature annotation.</text>
</comment>
<evidence type="ECO:0000256" key="6">
    <source>
        <dbReference type="ARBA" id="ARBA00022840"/>
    </source>
</evidence>
<keyword evidence="3 11" id="KW-0436">Ligase</keyword>
<evidence type="ECO:0000256" key="3">
    <source>
        <dbReference type="ARBA" id="ARBA00022598"/>
    </source>
</evidence>
<dbReference type="GO" id="GO:0019856">
    <property type="term" value="P:pyrimidine nucleobase biosynthetic process"/>
    <property type="evidence" value="ECO:0007669"/>
    <property type="project" value="TreeGrafter"/>
</dbReference>
<evidence type="ECO:0000256" key="11">
    <source>
        <dbReference type="HAMAP-Rule" id="MF_01227"/>
    </source>
</evidence>
<evidence type="ECO:0000259" key="13">
    <source>
        <dbReference type="Pfam" id="PF06418"/>
    </source>
</evidence>
<dbReference type="NCBIfam" id="NF003792">
    <property type="entry name" value="PRK05380.1"/>
    <property type="match status" value="1"/>
</dbReference>
<dbReference type="CDD" id="cd01746">
    <property type="entry name" value="GATase1_CTP_Synthase"/>
    <property type="match status" value="1"/>
</dbReference>
<feature type="binding site" evidence="11">
    <location>
        <begin position="188"/>
        <end position="193"/>
    </location>
    <ligand>
        <name>UTP</name>
        <dbReference type="ChEBI" id="CHEBI:46398"/>
    </ligand>
</feature>
<comment type="pathway">
    <text evidence="1 11">Pyrimidine metabolism; CTP biosynthesis via de novo pathway; CTP from UDP: step 2/2.</text>
</comment>
<dbReference type="NCBIfam" id="TIGR00337">
    <property type="entry name" value="PyrG"/>
    <property type="match status" value="1"/>
</dbReference>
<evidence type="ECO:0000256" key="7">
    <source>
        <dbReference type="ARBA" id="ARBA00022842"/>
    </source>
</evidence>
<dbReference type="CDD" id="cd03113">
    <property type="entry name" value="CTPS_N"/>
    <property type="match status" value="1"/>
</dbReference>
<comment type="catalytic activity">
    <reaction evidence="11">
        <text>UTP + NH4(+) + ATP = CTP + ADP + phosphate + 2 H(+)</text>
        <dbReference type="Rhea" id="RHEA:16597"/>
        <dbReference type="ChEBI" id="CHEBI:15378"/>
        <dbReference type="ChEBI" id="CHEBI:28938"/>
        <dbReference type="ChEBI" id="CHEBI:30616"/>
        <dbReference type="ChEBI" id="CHEBI:37563"/>
        <dbReference type="ChEBI" id="CHEBI:43474"/>
        <dbReference type="ChEBI" id="CHEBI:46398"/>
        <dbReference type="ChEBI" id="CHEBI:456216"/>
    </reaction>
</comment>
<proteinExistence type="inferred from homology"/>
<keyword evidence="4 11" id="KW-0479">Metal-binding</keyword>
<evidence type="ECO:0000256" key="8">
    <source>
        <dbReference type="ARBA" id="ARBA00022962"/>
    </source>
</evidence>
<comment type="subunit">
    <text evidence="11">Homotetramer.</text>
</comment>
<sequence>MTTKHLFVTGGVASSLGKGLTASSLGALLKARGLRVTMQKLDPYLNVDPGTMNPFQHGEVFVTDDGAETDLDIGHYERFLDTNLHGSANVTTGQVYSTVIAKERRGEYLGDTVQVIPHITNEIKSRIRRMATEDVDVVITEVGGTVGDIESLPFLEAVRQVRHEVGRDNVFFVHVSLLPYIGPSGELKTKPTQHSVAALRNIGIQPDAIVLRADREVPQAIKRKISLMCDVDEEAVVAAIDAKSIYDIPKVLHGEGLDAYVVRRLDLPFRDVDWTTWDDLLRRVHEPQHIVKVALVGKYIDLPDAYLSVTEALRAGGFANNARVEIKWVTSDDCETPEGARAQLGDVDAICIPGGFGDRGVNGKVGAITFARENKVPLLGLCLGLQCVVIEAARNLAGLPEANSTEFDAAAKHPVVSTMAEQLAIVDGKGDLGGTMRLGLYPAKLAEGSIVREVYGGEQYVEERHRHRYEVNNAYRADLEKTGLEFSGLSPKGDLVEYVEYPREVHPYLVATQAHPELKSRPTRPHPLFAGLVKAAIEIKTAVSE</sequence>
<feature type="binding site" evidence="11">
    <location>
        <position position="224"/>
    </location>
    <ligand>
        <name>CTP</name>
        <dbReference type="ChEBI" id="CHEBI:37563"/>
        <note>allosteric inhibitor</note>
    </ligand>
</feature>
<feature type="binding site" evidence="11">
    <location>
        <position position="224"/>
    </location>
    <ligand>
        <name>UTP</name>
        <dbReference type="ChEBI" id="CHEBI:46398"/>
    </ligand>
</feature>
<feature type="binding site" evidence="11">
    <location>
        <begin position="383"/>
        <end position="386"/>
    </location>
    <ligand>
        <name>L-glutamine</name>
        <dbReference type="ChEBI" id="CHEBI:58359"/>
    </ligand>
</feature>
<comment type="miscellaneous">
    <text evidence="11">CTPSs have evolved a hybrid strategy for distinguishing between UTP and CTP. The overlapping regions of the product feedback inhibitory and substrate sites recognize a common feature in both compounds, the triphosphate moiety. To differentiate isosteric substrate and product pyrimidine rings, an additional pocket far from the expected kinase/ligase catalytic site, specifically recognizes the cytosine and ribose portions of the product inhibitor.</text>
</comment>
<keyword evidence="8 11" id="KW-0315">Glutamine amidotransferase</keyword>
<comment type="function">
    <text evidence="11">Catalyzes the ATP-dependent amination of UTP to CTP with either L-glutamine or ammonia as the source of nitrogen. Regulates intracellular CTP levels through interactions with the four ribonucleotide triphosphates.</text>
</comment>
<feature type="binding site" evidence="11">
    <location>
        <position position="141"/>
    </location>
    <ligand>
        <name>Mg(2+)</name>
        <dbReference type="ChEBI" id="CHEBI:18420"/>
    </ligand>
</feature>
<keyword evidence="6 11" id="KW-0067">ATP-binding</keyword>
<dbReference type="EC" id="6.3.4.2" evidence="11"/>
<feature type="binding site" evidence="11">
    <location>
        <position position="14"/>
    </location>
    <ligand>
        <name>UTP</name>
        <dbReference type="ChEBI" id="CHEBI:46398"/>
    </ligand>
</feature>
<accession>A0A373A1M6</accession>
<gene>
    <name evidence="11" type="primary">pyrG</name>
    <name evidence="14" type="ORF">DR950_33255</name>
</gene>
<dbReference type="UniPathway" id="UPA00159">
    <property type="reaction ID" value="UER00277"/>
</dbReference>
<keyword evidence="15" id="KW-1185">Reference proteome</keyword>
<feature type="active site" evidence="11">
    <location>
        <position position="517"/>
    </location>
</feature>
<feature type="domain" description="Glutamine amidotransferase" evidence="12">
    <location>
        <begin position="302"/>
        <end position="534"/>
    </location>
</feature>
<feature type="region of interest" description="Amidoligase domain" evidence="11">
    <location>
        <begin position="1"/>
        <end position="267"/>
    </location>
</feature>
<dbReference type="PROSITE" id="PS51273">
    <property type="entry name" value="GATASE_TYPE_1"/>
    <property type="match status" value="1"/>
</dbReference>
<dbReference type="AlphaFoldDB" id="A0A373A1M6"/>
<feature type="binding site" evidence="11">
    <location>
        <begin position="15"/>
        <end position="20"/>
    </location>
    <ligand>
        <name>ATP</name>
        <dbReference type="ChEBI" id="CHEBI:30616"/>
    </ligand>
</feature>
<evidence type="ECO:0000313" key="15">
    <source>
        <dbReference type="Proteomes" id="UP000263377"/>
    </source>
</evidence>
<comment type="activity regulation">
    <text evidence="11">Allosterically activated by GTP, when glutamine is the substrate; GTP has no effect on the reaction when ammonia is the substrate. The allosteric effector GTP functions by stabilizing the protein conformation that binds the tetrahedral intermediate(s) formed during glutamine hydrolysis. Inhibited by the product CTP, via allosteric rather than competitive inhibition.</text>
</comment>
<feature type="binding site" evidence="11">
    <location>
        <begin position="148"/>
        <end position="150"/>
    </location>
    <ligand>
        <name>CTP</name>
        <dbReference type="ChEBI" id="CHEBI:37563"/>
        <note>allosteric inhibitor</note>
    </ligand>
</feature>
<evidence type="ECO:0000256" key="9">
    <source>
        <dbReference type="ARBA" id="ARBA00022975"/>
    </source>
</evidence>
<evidence type="ECO:0000256" key="4">
    <source>
        <dbReference type="ARBA" id="ARBA00022723"/>
    </source>
</evidence>
<dbReference type="SUPFAM" id="SSF52540">
    <property type="entry name" value="P-loop containing nucleoside triphosphate hydrolases"/>
    <property type="match status" value="1"/>
</dbReference>
<feature type="binding site" evidence="11">
    <location>
        <position position="468"/>
    </location>
    <ligand>
        <name>L-glutamine</name>
        <dbReference type="ChEBI" id="CHEBI:58359"/>
    </ligand>
</feature>
<dbReference type="GO" id="GO:0005829">
    <property type="term" value="C:cytosol"/>
    <property type="evidence" value="ECO:0007669"/>
    <property type="project" value="TreeGrafter"/>
</dbReference>
<dbReference type="Gene3D" id="3.40.50.300">
    <property type="entry name" value="P-loop containing nucleotide triphosphate hydrolases"/>
    <property type="match status" value="1"/>
</dbReference>
<organism evidence="14 15">
    <name type="scientific">Kitasatospora xanthocidica</name>
    <dbReference type="NCBI Taxonomy" id="83382"/>
    <lineage>
        <taxon>Bacteria</taxon>
        <taxon>Bacillati</taxon>
        <taxon>Actinomycetota</taxon>
        <taxon>Actinomycetes</taxon>
        <taxon>Kitasatosporales</taxon>
        <taxon>Streptomycetaceae</taxon>
        <taxon>Kitasatospora</taxon>
    </lineage>
</organism>
<dbReference type="GO" id="GO:0003883">
    <property type="term" value="F:CTP synthase activity"/>
    <property type="evidence" value="ECO:0007669"/>
    <property type="project" value="UniProtKB-UniRule"/>
</dbReference>
<dbReference type="PANTHER" id="PTHR11550:SF0">
    <property type="entry name" value="CTP SYNTHASE-RELATED"/>
    <property type="match status" value="1"/>
</dbReference>
<dbReference type="FunFam" id="3.40.50.880:FF:000002">
    <property type="entry name" value="CTP synthase"/>
    <property type="match status" value="1"/>
</dbReference>
<evidence type="ECO:0000313" key="14">
    <source>
        <dbReference type="EMBL" id="RGD61961.1"/>
    </source>
</evidence>
<dbReference type="Pfam" id="PF00117">
    <property type="entry name" value="GATase"/>
    <property type="match status" value="1"/>
</dbReference>
<keyword evidence="7 11" id="KW-0460">Magnesium</keyword>
<dbReference type="SUPFAM" id="SSF52317">
    <property type="entry name" value="Class I glutamine amidotransferase-like"/>
    <property type="match status" value="1"/>
</dbReference>